<dbReference type="InterPro" id="IPR011042">
    <property type="entry name" value="6-blade_b-propeller_TolB-like"/>
</dbReference>
<evidence type="ECO:0000256" key="1">
    <source>
        <dbReference type="ARBA" id="ARBA00022737"/>
    </source>
</evidence>
<evidence type="ECO:0008006" key="6">
    <source>
        <dbReference type="Google" id="ProtNLM"/>
    </source>
</evidence>
<feature type="repeat" description="NHL" evidence="2">
    <location>
        <begin position="393"/>
        <end position="437"/>
    </location>
</feature>
<dbReference type="PANTHER" id="PTHR24104">
    <property type="entry name" value="E3 UBIQUITIN-PROTEIN LIGASE NHLRC1-RELATED"/>
    <property type="match status" value="1"/>
</dbReference>
<dbReference type="SUPFAM" id="SSF63829">
    <property type="entry name" value="Calcium-dependent phosphotriesterase"/>
    <property type="match status" value="1"/>
</dbReference>
<dbReference type="Pfam" id="PF01436">
    <property type="entry name" value="NHL"/>
    <property type="match status" value="3"/>
</dbReference>
<protein>
    <recommendedName>
        <fullName evidence="6">NHL repeat containing protein</fullName>
    </recommendedName>
</protein>
<dbReference type="Gene3D" id="2.40.10.500">
    <property type="match status" value="1"/>
</dbReference>
<dbReference type="Gene3D" id="2.120.10.30">
    <property type="entry name" value="TolB, C-terminal domain"/>
    <property type="match status" value="3"/>
</dbReference>
<dbReference type="InterPro" id="IPR001258">
    <property type="entry name" value="NHL_repeat"/>
</dbReference>
<sequence length="591" mass="62334">MAYLYLLCMYYLIWTTNANASLSTIGHVYYNMSYNSTGTIITRLIVKYQVVCAAQCANLFTNCNTAVFDSLTTPQCSLYSGKVTPANLTVSMNTIVYDFQQSKLAATPSLYRWNVTGITVAGASSGSGGTADNLLYAPYGTALGSFDSLYIADSNNNRIQKWLINESNGTTMAGLSNGTAGASSIALTLPISVVLDSNDNMYFTDRGNHRVVYWANGASSGTTIAGITGTPGSTNNTFYGPCGIARDSSTGTLYIADTFNHRIMQYLLNASSGTVVAGGNGAGSGITQLAYPYGFTFDSSSNSLLIANAQNNNIVRWVLGASNWTLVIGSPTGLSGNTSTLLSQPIGITLDPLGNIYVADSGNHRIQFFVAGQSNGTTIAGVTRSPGISQNQLNYPCTPGSTNNTFYGPCGIARDSSTGTLYIADTYNHRIMQYLLSASSGTVAAGGNGAGSGITQLAYPYGFTFDSSSNSLLIANAQTNNIVRWVLGASNWTLVIGSPTGSSGNTSTLLSHPIGITLDPMGNIYVADSQNHRIQFFFAGQSNGTTIAGVTGSPGTSQSQLNTPCWVIVDNQLNLYISDFSNNRVQFFSHS</sequence>
<dbReference type="InterPro" id="IPR050952">
    <property type="entry name" value="TRIM-NHL_E3_ligases"/>
</dbReference>
<organism evidence="4 5">
    <name type="scientific">Adineta steineri</name>
    <dbReference type="NCBI Taxonomy" id="433720"/>
    <lineage>
        <taxon>Eukaryota</taxon>
        <taxon>Metazoa</taxon>
        <taxon>Spiralia</taxon>
        <taxon>Gnathifera</taxon>
        <taxon>Rotifera</taxon>
        <taxon>Eurotatoria</taxon>
        <taxon>Bdelloidea</taxon>
        <taxon>Adinetida</taxon>
        <taxon>Adinetidae</taxon>
        <taxon>Adineta</taxon>
    </lineage>
</organism>
<dbReference type="PANTHER" id="PTHR24104:SF25">
    <property type="entry name" value="PROTEIN LIN-41"/>
    <property type="match status" value="1"/>
</dbReference>
<accession>A0A814SBS3</accession>
<feature type="signal peptide" evidence="3">
    <location>
        <begin position="1"/>
        <end position="18"/>
    </location>
</feature>
<reference evidence="4" key="1">
    <citation type="submission" date="2021-02" db="EMBL/GenBank/DDBJ databases">
        <authorList>
            <person name="Nowell W R."/>
        </authorList>
    </citation>
    <scope>NUCLEOTIDE SEQUENCE</scope>
</reference>
<dbReference type="Proteomes" id="UP000663860">
    <property type="component" value="Unassembled WGS sequence"/>
</dbReference>
<keyword evidence="1" id="KW-0677">Repeat</keyword>
<dbReference type="AlphaFoldDB" id="A0A814SBS3"/>
<proteinExistence type="predicted"/>
<evidence type="ECO:0000313" key="4">
    <source>
        <dbReference type="EMBL" id="CAF1144994.1"/>
    </source>
</evidence>
<feature type="repeat" description="NHL" evidence="2">
    <location>
        <begin position="510"/>
        <end position="540"/>
    </location>
</feature>
<dbReference type="CDD" id="cd05819">
    <property type="entry name" value="NHL"/>
    <property type="match status" value="1"/>
</dbReference>
<comment type="caution">
    <text evidence="4">The sequence shown here is derived from an EMBL/GenBank/DDBJ whole genome shotgun (WGS) entry which is preliminary data.</text>
</comment>
<keyword evidence="3" id="KW-0732">Signal</keyword>
<evidence type="ECO:0000313" key="5">
    <source>
        <dbReference type="Proteomes" id="UP000663860"/>
    </source>
</evidence>
<evidence type="ECO:0000256" key="2">
    <source>
        <dbReference type="PROSITE-ProRule" id="PRU00504"/>
    </source>
</evidence>
<feature type="chain" id="PRO_5032639734" description="NHL repeat containing protein" evidence="3">
    <location>
        <begin position="19"/>
        <end position="591"/>
    </location>
</feature>
<feature type="repeat" description="NHL" evidence="2">
    <location>
        <begin position="342"/>
        <end position="372"/>
    </location>
</feature>
<dbReference type="EMBL" id="CAJNOE010000318">
    <property type="protein sequence ID" value="CAF1144994.1"/>
    <property type="molecule type" value="Genomic_DNA"/>
</dbReference>
<dbReference type="GO" id="GO:0008270">
    <property type="term" value="F:zinc ion binding"/>
    <property type="evidence" value="ECO:0007669"/>
    <property type="project" value="UniProtKB-KW"/>
</dbReference>
<name>A0A814SBS3_9BILA</name>
<dbReference type="SUPFAM" id="SSF101898">
    <property type="entry name" value="NHL repeat"/>
    <property type="match status" value="1"/>
</dbReference>
<dbReference type="PROSITE" id="PS51125">
    <property type="entry name" value="NHL"/>
    <property type="match status" value="3"/>
</dbReference>
<gene>
    <name evidence="4" type="ORF">IZO911_LOCUS25445</name>
</gene>
<evidence type="ECO:0000256" key="3">
    <source>
        <dbReference type="SAM" id="SignalP"/>
    </source>
</evidence>